<dbReference type="AlphaFoldDB" id="A0A9P7KB74"/>
<evidence type="ECO:0000313" key="2">
    <source>
        <dbReference type="Proteomes" id="UP000775547"/>
    </source>
</evidence>
<dbReference type="Proteomes" id="UP000775547">
    <property type="component" value="Unassembled WGS sequence"/>
</dbReference>
<comment type="caution">
    <text evidence="1">The sequence shown here is derived from an EMBL/GenBank/DDBJ whole genome shotgun (WGS) entry which is preliminary data.</text>
</comment>
<reference evidence="1" key="1">
    <citation type="submission" date="2020-07" db="EMBL/GenBank/DDBJ databases">
        <authorList>
            <person name="Nieuwenhuis M."/>
            <person name="Van De Peppel L.J.J."/>
        </authorList>
    </citation>
    <scope>NUCLEOTIDE SEQUENCE</scope>
    <source>
        <strain evidence="1">AP01</strain>
        <tissue evidence="1">Mycelium</tissue>
    </source>
</reference>
<gene>
    <name evidence="1" type="ORF">DXG03_002093</name>
</gene>
<reference evidence="1" key="2">
    <citation type="submission" date="2021-10" db="EMBL/GenBank/DDBJ databases">
        <title>Phylogenomics reveals ancestral predisposition of the termite-cultivated fungus Termitomyces towards a domesticated lifestyle.</title>
        <authorList>
            <person name="Auxier B."/>
            <person name="Grum-Grzhimaylo A."/>
            <person name="Cardenas M.E."/>
            <person name="Lodge J.D."/>
            <person name="Laessoe T."/>
            <person name="Pedersen O."/>
            <person name="Smith M.E."/>
            <person name="Kuyper T.W."/>
            <person name="Franco-Molano E.A."/>
            <person name="Baroni T.J."/>
            <person name="Aanen D.K."/>
        </authorList>
    </citation>
    <scope>NUCLEOTIDE SEQUENCE</scope>
    <source>
        <strain evidence="1">AP01</strain>
        <tissue evidence="1">Mycelium</tissue>
    </source>
</reference>
<sequence length="152" mass="16779">MNLKATTGPRGFTTTTTTTTSRIRRACRCIRQFYDSALATLPVLTPFARSFAHTMLRDATLLINQDTFKLNIDTQNWALTTLVYCVFTTLYILTTTSTPPTSSTDANDTTPPLLTAITDGDDAGATATITLREEPDQRSWRLQLVSAPLRPC</sequence>
<accession>A0A9P7KB74</accession>
<organism evidence="1 2">
    <name type="scientific">Asterophora parasitica</name>
    <dbReference type="NCBI Taxonomy" id="117018"/>
    <lineage>
        <taxon>Eukaryota</taxon>
        <taxon>Fungi</taxon>
        <taxon>Dikarya</taxon>
        <taxon>Basidiomycota</taxon>
        <taxon>Agaricomycotina</taxon>
        <taxon>Agaricomycetes</taxon>
        <taxon>Agaricomycetidae</taxon>
        <taxon>Agaricales</taxon>
        <taxon>Tricholomatineae</taxon>
        <taxon>Lyophyllaceae</taxon>
        <taxon>Asterophora</taxon>
    </lineage>
</organism>
<proteinExistence type="predicted"/>
<protein>
    <submittedName>
        <fullName evidence="1">Uncharacterized protein</fullName>
    </submittedName>
</protein>
<keyword evidence="2" id="KW-1185">Reference proteome</keyword>
<evidence type="ECO:0000313" key="1">
    <source>
        <dbReference type="EMBL" id="KAG5642809.1"/>
    </source>
</evidence>
<name>A0A9P7KB74_9AGAR</name>
<dbReference type="EMBL" id="JABCKV010000155">
    <property type="protein sequence ID" value="KAG5642809.1"/>
    <property type="molecule type" value="Genomic_DNA"/>
</dbReference>